<evidence type="ECO:0000256" key="1">
    <source>
        <dbReference type="ARBA" id="ARBA00001947"/>
    </source>
</evidence>
<evidence type="ECO:0000256" key="19">
    <source>
        <dbReference type="ARBA" id="ARBA00079437"/>
    </source>
</evidence>
<accession>A0A3B3VPP1</accession>
<evidence type="ECO:0000256" key="6">
    <source>
        <dbReference type="ARBA" id="ARBA00022737"/>
    </source>
</evidence>
<comment type="cofactor">
    <cofactor evidence="1">
        <name>Zn(2+)</name>
        <dbReference type="ChEBI" id="CHEBI:29105"/>
    </cofactor>
</comment>
<dbReference type="GO" id="GO:0005643">
    <property type="term" value="C:nuclear pore"/>
    <property type="evidence" value="ECO:0007669"/>
    <property type="project" value="UniProtKB-SubCell"/>
</dbReference>
<evidence type="ECO:0000256" key="14">
    <source>
        <dbReference type="ARBA" id="ARBA00023136"/>
    </source>
</evidence>
<dbReference type="Ensembl" id="ENSPLAT00000019306.1">
    <property type="protein sequence ID" value="ENSPLAP00000026852.1"/>
    <property type="gene ID" value="ENSPLAG00000014970.1"/>
</dbReference>
<evidence type="ECO:0000313" key="22">
    <source>
        <dbReference type="Ensembl" id="ENSPLAP00000026852.1"/>
    </source>
</evidence>
<evidence type="ECO:0000256" key="7">
    <source>
        <dbReference type="ARBA" id="ARBA00022771"/>
    </source>
</evidence>
<dbReference type="GO" id="GO:0003677">
    <property type="term" value="F:DNA binding"/>
    <property type="evidence" value="ECO:0007669"/>
    <property type="project" value="UniProtKB-KW"/>
</dbReference>
<keyword evidence="10" id="KW-0653">Protein transport</keyword>
<evidence type="ECO:0000256" key="17">
    <source>
        <dbReference type="ARBA" id="ARBA00068609"/>
    </source>
</evidence>
<proteinExistence type="inferred from homology"/>
<evidence type="ECO:0000256" key="2">
    <source>
        <dbReference type="ARBA" id="ARBA00004126"/>
    </source>
</evidence>
<dbReference type="Pfam" id="PF00641">
    <property type="entry name" value="Zn_ribbon_RanBP"/>
    <property type="match status" value="1"/>
</dbReference>
<dbReference type="Gene3D" id="4.10.1060.10">
    <property type="entry name" value="Zinc finger, RanBP2-type"/>
    <property type="match status" value="1"/>
</dbReference>
<keyword evidence="5" id="KW-0479">Metal-binding</keyword>
<dbReference type="SUPFAM" id="SSF90209">
    <property type="entry name" value="Ran binding protein zinc finger-like"/>
    <property type="match status" value="1"/>
</dbReference>
<keyword evidence="13" id="KW-0906">Nuclear pore complex</keyword>
<protein>
    <recommendedName>
        <fullName evidence="17">Nuclear pore complex protein Nup153</fullName>
    </recommendedName>
    <alternativeName>
        <fullName evidence="19">153 kDa nucleoporin</fullName>
    </alternativeName>
    <alternativeName>
        <fullName evidence="18">Nucleoporin Nup153</fullName>
    </alternativeName>
</protein>
<dbReference type="Proteomes" id="UP000261500">
    <property type="component" value="Unplaced"/>
</dbReference>
<keyword evidence="8" id="KW-0509">mRNA transport</keyword>
<evidence type="ECO:0000256" key="20">
    <source>
        <dbReference type="PROSITE-ProRule" id="PRU00322"/>
    </source>
</evidence>
<comment type="similarity">
    <text evidence="16">Belongs to the NUP153 family.</text>
</comment>
<keyword evidence="23" id="KW-1185">Reference proteome</keyword>
<dbReference type="AlphaFoldDB" id="A0A3B3VPP1"/>
<evidence type="ECO:0000256" key="18">
    <source>
        <dbReference type="ARBA" id="ARBA00078197"/>
    </source>
</evidence>
<dbReference type="InterPro" id="IPR001876">
    <property type="entry name" value="Znf_RanBP2"/>
</dbReference>
<dbReference type="GO" id="GO:0015031">
    <property type="term" value="P:protein transport"/>
    <property type="evidence" value="ECO:0007669"/>
    <property type="project" value="UniProtKB-KW"/>
</dbReference>
<reference evidence="22" key="2">
    <citation type="submission" date="2025-09" db="UniProtKB">
        <authorList>
            <consortium name="Ensembl"/>
        </authorList>
    </citation>
    <scope>IDENTIFICATION</scope>
</reference>
<evidence type="ECO:0000256" key="13">
    <source>
        <dbReference type="ARBA" id="ARBA00023132"/>
    </source>
</evidence>
<sequence length="68" mass="7419">QSGFGDKFKKSEGAWDCETCLVQNKAEDTKCVACMASKPGTSHSMTVVLLVHLSFSWHWAVLISSVSI</sequence>
<keyword evidence="11" id="KW-0811">Translocation</keyword>
<evidence type="ECO:0000256" key="10">
    <source>
        <dbReference type="ARBA" id="ARBA00022927"/>
    </source>
</evidence>
<dbReference type="SMART" id="SM00547">
    <property type="entry name" value="ZnF_RBZ"/>
    <property type="match status" value="1"/>
</dbReference>
<keyword evidence="6" id="KW-0677">Repeat</keyword>
<dbReference type="PROSITE" id="PS01358">
    <property type="entry name" value="ZF_RANBP2_1"/>
    <property type="match status" value="1"/>
</dbReference>
<keyword evidence="4" id="KW-0813">Transport</keyword>
<keyword evidence="12" id="KW-0238">DNA-binding</keyword>
<evidence type="ECO:0000259" key="21">
    <source>
        <dbReference type="PROSITE" id="PS50199"/>
    </source>
</evidence>
<evidence type="ECO:0000256" key="11">
    <source>
        <dbReference type="ARBA" id="ARBA00023010"/>
    </source>
</evidence>
<comment type="subcellular location">
    <subcellularLocation>
        <location evidence="2">Nucleus membrane</location>
    </subcellularLocation>
    <subcellularLocation>
        <location evidence="3">Nucleus</location>
        <location evidence="3">Nuclear pore complex</location>
    </subcellularLocation>
</comment>
<evidence type="ECO:0000256" key="16">
    <source>
        <dbReference type="ARBA" id="ARBA00060842"/>
    </source>
</evidence>
<dbReference type="GO" id="GO:0051028">
    <property type="term" value="P:mRNA transport"/>
    <property type="evidence" value="ECO:0007669"/>
    <property type="project" value="UniProtKB-KW"/>
</dbReference>
<name>A0A3B3VPP1_9TELE</name>
<evidence type="ECO:0000256" key="12">
    <source>
        <dbReference type="ARBA" id="ARBA00023125"/>
    </source>
</evidence>
<evidence type="ECO:0000256" key="4">
    <source>
        <dbReference type="ARBA" id="ARBA00022448"/>
    </source>
</evidence>
<evidence type="ECO:0000256" key="5">
    <source>
        <dbReference type="ARBA" id="ARBA00022723"/>
    </source>
</evidence>
<evidence type="ECO:0000256" key="15">
    <source>
        <dbReference type="ARBA" id="ARBA00023242"/>
    </source>
</evidence>
<dbReference type="STRING" id="48699.ENSPLAP00000026852"/>
<keyword evidence="9" id="KW-0862">Zinc</keyword>
<evidence type="ECO:0000313" key="23">
    <source>
        <dbReference type="Proteomes" id="UP000261500"/>
    </source>
</evidence>
<reference evidence="22" key="1">
    <citation type="submission" date="2025-08" db="UniProtKB">
        <authorList>
            <consortium name="Ensembl"/>
        </authorList>
    </citation>
    <scope>IDENTIFICATION</scope>
</reference>
<dbReference type="GO" id="GO:0031965">
    <property type="term" value="C:nuclear membrane"/>
    <property type="evidence" value="ECO:0007669"/>
    <property type="project" value="UniProtKB-SubCell"/>
</dbReference>
<dbReference type="PROSITE" id="PS50199">
    <property type="entry name" value="ZF_RANBP2_2"/>
    <property type="match status" value="1"/>
</dbReference>
<organism evidence="22 23">
    <name type="scientific">Poecilia latipinna</name>
    <name type="common">sailfin molly</name>
    <dbReference type="NCBI Taxonomy" id="48699"/>
    <lineage>
        <taxon>Eukaryota</taxon>
        <taxon>Metazoa</taxon>
        <taxon>Chordata</taxon>
        <taxon>Craniata</taxon>
        <taxon>Vertebrata</taxon>
        <taxon>Euteleostomi</taxon>
        <taxon>Actinopterygii</taxon>
        <taxon>Neopterygii</taxon>
        <taxon>Teleostei</taxon>
        <taxon>Neoteleostei</taxon>
        <taxon>Acanthomorphata</taxon>
        <taxon>Ovalentaria</taxon>
        <taxon>Atherinomorphae</taxon>
        <taxon>Cyprinodontiformes</taxon>
        <taxon>Poeciliidae</taxon>
        <taxon>Poeciliinae</taxon>
        <taxon>Poecilia</taxon>
    </lineage>
</organism>
<dbReference type="InterPro" id="IPR036443">
    <property type="entry name" value="Znf_RanBP2_sf"/>
</dbReference>
<evidence type="ECO:0000256" key="9">
    <source>
        <dbReference type="ARBA" id="ARBA00022833"/>
    </source>
</evidence>
<dbReference type="GO" id="GO:0008270">
    <property type="term" value="F:zinc ion binding"/>
    <property type="evidence" value="ECO:0007669"/>
    <property type="project" value="UniProtKB-KW"/>
</dbReference>
<evidence type="ECO:0000256" key="8">
    <source>
        <dbReference type="ARBA" id="ARBA00022816"/>
    </source>
</evidence>
<evidence type="ECO:0000256" key="3">
    <source>
        <dbReference type="ARBA" id="ARBA00004567"/>
    </source>
</evidence>
<dbReference type="GeneTree" id="ENSGT00940000174624"/>
<keyword evidence="7 20" id="KW-0863">Zinc-finger</keyword>
<dbReference type="FunFam" id="4.10.1060.10:FF:000001">
    <property type="entry name" value="Nuclear pore complex protein Nup153"/>
    <property type="match status" value="1"/>
</dbReference>
<keyword evidence="14" id="KW-0472">Membrane</keyword>
<feature type="domain" description="RanBP2-type" evidence="21">
    <location>
        <begin position="11"/>
        <end position="40"/>
    </location>
</feature>
<keyword evidence="15" id="KW-0539">Nucleus</keyword>